<dbReference type="PANTHER" id="PTHR34297">
    <property type="entry name" value="HYPOTHETICAL CYTOSOLIC PROTEIN-RELATED"/>
    <property type="match status" value="1"/>
</dbReference>
<organism evidence="3 4">
    <name type="scientific">Actinomadura parmotrematis</name>
    <dbReference type="NCBI Taxonomy" id="2864039"/>
    <lineage>
        <taxon>Bacteria</taxon>
        <taxon>Bacillati</taxon>
        <taxon>Actinomycetota</taxon>
        <taxon>Actinomycetes</taxon>
        <taxon>Streptosporangiales</taxon>
        <taxon>Thermomonosporaceae</taxon>
        <taxon>Actinomadura</taxon>
    </lineage>
</organism>
<dbReference type="Pfam" id="PF03780">
    <property type="entry name" value="Asp23"/>
    <property type="match status" value="1"/>
</dbReference>
<gene>
    <name evidence="3" type="ORF">K1Y72_15570</name>
</gene>
<dbReference type="Proteomes" id="UP000774570">
    <property type="component" value="Unassembled WGS sequence"/>
</dbReference>
<comment type="similarity">
    <text evidence="1">Belongs to the asp23 family.</text>
</comment>
<evidence type="ECO:0000313" key="3">
    <source>
        <dbReference type="EMBL" id="MBW8483806.1"/>
    </source>
</evidence>
<sequence>MSQENGQATRESSVGTLPNQAPRPGADKSARPGNGLQKAGGDQSSELVTEQGKTKIADGVVAKVAGMAAREIGGVHAMGAGMARTFGSVKERLPGQKTNVTQGVAVQVGERQAAVDIDLVVEYGVSIPDLATAVRDNVISEVEHMTGLEVVEVNITVDDIHLPDEDDGDDAKAEQAKAKDEAEQAKPRVQ</sequence>
<keyword evidence="4" id="KW-1185">Reference proteome</keyword>
<dbReference type="EMBL" id="JAIBOA010000009">
    <property type="protein sequence ID" value="MBW8483806.1"/>
    <property type="molecule type" value="Genomic_DNA"/>
</dbReference>
<evidence type="ECO:0000256" key="2">
    <source>
        <dbReference type="SAM" id="MobiDB-lite"/>
    </source>
</evidence>
<comment type="caution">
    <text evidence="3">The sequence shown here is derived from an EMBL/GenBank/DDBJ whole genome shotgun (WGS) entry which is preliminary data.</text>
</comment>
<feature type="region of interest" description="Disordered" evidence="2">
    <location>
        <begin position="1"/>
        <end position="51"/>
    </location>
</feature>
<feature type="compositionally biased region" description="Basic and acidic residues" evidence="2">
    <location>
        <begin position="170"/>
        <end position="190"/>
    </location>
</feature>
<proteinExistence type="inferred from homology"/>
<feature type="compositionally biased region" description="Polar residues" evidence="2">
    <location>
        <begin position="1"/>
        <end position="19"/>
    </location>
</feature>
<name>A0ABS7FU27_9ACTN</name>
<feature type="region of interest" description="Disordered" evidence="2">
    <location>
        <begin position="159"/>
        <end position="190"/>
    </location>
</feature>
<reference evidence="3 4" key="1">
    <citation type="submission" date="2021-07" db="EMBL/GenBank/DDBJ databases">
        <title>Actinomadura sp. PM05-2 isolated from lichen.</title>
        <authorList>
            <person name="Somphong A."/>
            <person name="Phongsopitanun W."/>
            <person name="Tanasupawat S."/>
            <person name="Peongsungnone V."/>
        </authorList>
    </citation>
    <scope>NUCLEOTIDE SEQUENCE [LARGE SCALE GENOMIC DNA]</scope>
    <source>
        <strain evidence="3 4">PM05-2</strain>
    </source>
</reference>
<evidence type="ECO:0000256" key="1">
    <source>
        <dbReference type="ARBA" id="ARBA00005721"/>
    </source>
</evidence>
<dbReference type="InterPro" id="IPR005531">
    <property type="entry name" value="Asp23"/>
</dbReference>
<evidence type="ECO:0000313" key="4">
    <source>
        <dbReference type="Proteomes" id="UP000774570"/>
    </source>
</evidence>
<protein>
    <submittedName>
        <fullName evidence="3">Asp23/Gls24 family envelope stress response protein</fullName>
    </submittedName>
</protein>
<accession>A0ABS7FU27</accession>
<dbReference type="PANTHER" id="PTHR34297:SF3">
    <property type="entry name" value="ALKALINE SHOCK PROTEIN 23"/>
    <property type="match status" value="1"/>
</dbReference>